<evidence type="ECO:0000256" key="1">
    <source>
        <dbReference type="SAM" id="MobiDB-lite"/>
    </source>
</evidence>
<name>A0ABQ8SNY4_PERAM</name>
<proteinExistence type="predicted"/>
<feature type="compositionally biased region" description="Acidic residues" evidence="1">
    <location>
        <begin position="210"/>
        <end position="226"/>
    </location>
</feature>
<reference evidence="2 3" key="1">
    <citation type="journal article" date="2022" name="Allergy">
        <title>Genome assembly and annotation of Periplaneta americana reveal a comprehensive cockroach allergen profile.</title>
        <authorList>
            <person name="Wang L."/>
            <person name="Xiong Q."/>
            <person name="Saelim N."/>
            <person name="Wang L."/>
            <person name="Nong W."/>
            <person name="Wan A.T."/>
            <person name="Shi M."/>
            <person name="Liu X."/>
            <person name="Cao Q."/>
            <person name="Hui J.H.L."/>
            <person name="Sookrung N."/>
            <person name="Leung T.F."/>
            <person name="Tungtrongchitr A."/>
            <person name="Tsui S.K.W."/>
        </authorList>
    </citation>
    <scope>NUCLEOTIDE SEQUENCE [LARGE SCALE GENOMIC DNA]</scope>
    <source>
        <tissue evidence="2">Whole body-01</tissue>
    </source>
</reference>
<sequence>MCLSKYTLSRLVYELAKQPFYIEDLRHQLLLPSTAHYNTTLMELKEKKRHIWSDFYSTDAMSTTEWMQGGYDLRHIMTRLAVHGFHYMICQNKKFHQPDAECMCELCSELCDRYHNVSTSSFRHWVDGRHRSTPPIAITTQTNESPSSTTIQNNRDNGIRRIRYTKEIYNRYKDLEISVIVKLKKLEWAGHVQRMDNSSIPKMYIILSANDDDDNDDNDDDDDDDDYTKVRYVPRCSGAHGYG</sequence>
<gene>
    <name evidence="2" type="ORF">ANN_18022</name>
</gene>
<dbReference type="EMBL" id="JAJSOF020000023">
    <property type="protein sequence ID" value="KAJ4435407.1"/>
    <property type="molecule type" value="Genomic_DNA"/>
</dbReference>
<keyword evidence="3" id="KW-1185">Reference proteome</keyword>
<feature type="region of interest" description="Disordered" evidence="1">
    <location>
        <begin position="210"/>
        <end position="230"/>
    </location>
</feature>
<organism evidence="2 3">
    <name type="scientific">Periplaneta americana</name>
    <name type="common">American cockroach</name>
    <name type="synonym">Blatta americana</name>
    <dbReference type="NCBI Taxonomy" id="6978"/>
    <lineage>
        <taxon>Eukaryota</taxon>
        <taxon>Metazoa</taxon>
        <taxon>Ecdysozoa</taxon>
        <taxon>Arthropoda</taxon>
        <taxon>Hexapoda</taxon>
        <taxon>Insecta</taxon>
        <taxon>Pterygota</taxon>
        <taxon>Neoptera</taxon>
        <taxon>Polyneoptera</taxon>
        <taxon>Dictyoptera</taxon>
        <taxon>Blattodea</taxon>
        <taxon>Blattoidea</taxon>
        <taxon>Blattidae</taxon>
        <taxon>Blattinae</taxon>
        <taxon>Periplaneta</taxon>
    </lineage>
</organism>
<protein>
    <submittedName>
        <fullName evidence="2">Uncharacterized protein</fullName>
    </submittedName>
</protein>
<evidence type="ECO:0000313" key="2">
    <source>
        <dbReference type="EMBL" id="KAJ4435407.1"/>
    </source>
</evidence>
<comment type="caution">
    <text evidence="2">The sequence shown here is derived from an EMBL/GenBank/DDBJ whole genome shotgun (WGS) entry which is preliminary data.</text>
</comment>
<evidence type="ECO:0000313" key="3">
    <source>
        <dbReference type="Proteomes" id="UP001148838"/>
    </source>
</evidence>
<dbReference type="Proteomes" id="UP001148838">
    <property type="component" value="Unassembled WGS sequence"/>
</dbReference>
<accession>A0ABQ8SNY4</accession>